<name>A0A0A8YVJ9_ARUDO</name>
<proteinExistence type="predicted"/>
<reference evidence="1" key="2">
    <citation type="journal article" date="2015" name="Data Brief">
        <title>Shoot transcriptome of the giant reed, Arundo donax.</title>
        <authorList>
            <person name="Barrero R.A."/>
            <person name="Guerrero F.D."/>
            <person name="Moolhuijzen P."/>
            <person name="Goolsby J.A."/>
            <person name="Tidwell J."/>
            <person name="Bellgard S.E."/>
            <person name="Bellgard M.I."/>
        </authorList>
    </citation>
    <scope>NUCLEOTIDE SEQUENCE</scope>
    <source>
        <tissue evidence="1">Shoot tissue taken approximately 20 cm above the soil surface</tissue>
    </source>
</reference>
<protein>
    <submittedName>
        <fullName evidence="1">Uncharacterized protein</fullName>
    </submittedName>
</protein>
<accession>A0A0A8YVJ9</accession>
<dbReference type="AlphaFoldDB" id="A0A0A8YVJ9"/>
<organism evidence="1">
    <name type="scientific">Arundo donax</name>
    <name type="common">Giant reed</name>
    <name type="synonym">Donax arundinaceus</name>
    <dbReference type="NCBI Taxonomy" id="35708"/>
    <lineage>
        <taxon>Eukaryota</taxon>
        <taxon>Viridiplantae</taxon>
        <taxon>Streptophyta</taxon>
        <taxon>Embryophyta</taxon>
        <taxon>Tracheophyta</taxon>
        <taxon>Spermatophyta</taxon>
        <taxon>Magnoliopsida</taxon>
        <taxon>Liliopsida</taxon>
        <taxon>Poales</taxon>
        <taxon>Poaceae</taxon>
        <taxon>PACMAD clade</taxon>
        <taxon>Arundinoideae</taxon>
        <taxon>Arundineae</taxon>
        <taxon>Arundo</taxon>
    </lineage>
</organism>
<dbReference type="EMBL" id="GBRH01266751">
    <property type="protein sequence ID" value="JAD31144.1"/>
    <property type="molecule type" value="Transcribed_RNA"/>
</dbReference>
<reference evidence="1" key="1">
    <citation type="submission" date="2014-09" db="EMBL/GenBank/DDBJ databases">
        <authorList>
            <person name="Magalhaes I.L.F."/>
            <person name="Oliveira U."/>
            <person name="Santos F.R."/>
            <person name="Vidigal T.H.D.A."/>
            <person name="Brescovit A.D."/>
            <person name="Santos A.J."/>
        </authorList>
    </citation>
    <scope>NUCLEOTIDE SEQUENCE</scope>
    <source>
        <tissue evidence="1">Shoot tissue taken approximately 20 cm above the soil surface</tissue>
    </source>
</reference>
<sequence length="48" mass="5446">MLPMALLPTRHVITCPLLGRSESATTMPPFFTLVIKSDRRQLTETFQV</sequence>
<evidence type="ECO:0000313" key="1">
    <source>
        <dbReference type="EMBL" id="JAD31144.1"/>
    </source>
</evidence>